<sequence length="74" mass="8449">MHANWPRPATQPAEDRGQGQPWLYMTKKKKKENERKIMAKAKLGRGQREAWLKLVDSRASLMGVGFDSQLLPSV</sequence>
<dbReference type="Gramene" id="ERN08941">
    <property type="protein sequence ID" value="ERN08941"/>
    <property type="gene ID" value="AMTR_s00015p00258130"/>
</dbReference>
<reference evidence="3" key="1">
    <citation type="journal article" date="2013" name="Science">
        <title>The Amborella genome and the evolution of flowering plants.</title>
        <authorList>
            <consortium name="Amborella Genome Project"/>
        </authorList>
    </citation>
    <scope>NUCLEOTIDE SEQUENCE [LARGE SCALE GENOMIC DNA]</scope>
</reference>
<dbReference type="Proteomes" id="UP000017836">
    <property type="component" value="Unassembled WGS sequence"/>
</dbReference>
<gene>
    <name evidence="2" type="ORF">AMTR_s00015p00258130</name>
</gene>
<evidence type="ECO:0000313" key="2">
    <source>
        <dbReference type="EMBL" id="ERN08941.1"/>
    </source>
</evidence>
<evidence type="ECO:0000256" key="1">
    <source>
        <dbReference type="SAM" id="MobiDB-lite"/>
    </source>
</evidence>
<proteinExistence type="predicted"/>
<accession>W1PML2</accession>
<dbReference type="AlphaFoldDB" id="W1PML2"/>
<evidence type="ECO:0000313" key="3">
    <source>
        <dbReference type="Proteomes" id="UP000017836"/>
    </source>
</evidence>
<name>W1PML2_AMBTC</name>
<feature type="region of interest" description="Disordered" evidence="1">
    <location>
        <begin position="1"/>
        <end position="21"/>
    </location>
</feature>
<dbReference type="EMBL" id="KI393208">
    <property type="protein sequence ID" value="ERN08941.1"/>
    <property type="molecule type" value="Genomic_DNA"/>
</dbReference>
<dbReference type="HOGENOM" id="CLU_2691064_0_0_1"/>
<keyword evidence="3" id="KW-1185">Reference proteome</keyword>
<protein>
    <submittedName>
        <fullName evidence="2">Uncharacterized protein</fullName>
    </submittedName>
</protein>
<organism evidence="2 3">
    <name type="scientific">Amborella trichopoda</name>
    <dbReference type="NCBI Taxonomy" id="13333"/>
    <lineage>
        <taxon>Eukaryota</taxon>
        <taxon>Viridiplantae</taxon>
        <taxon>Streptophyta</taxon>
        <taxon>Embryophyta</taxon>
        <taxon>Tracheophyta</taxon>
        <taxon>Spermatophyta</taxon>
        <taxon>Magnoliopsida</taxon>
        <taxon>Amborellales</taxon>
        <taxon>Amborellaceae</taxon>
        <taxon>Amborella</taxon>
    </lineage>
</organism>